<gene>
    <name evidence="1" type="ORF">HPB48_012118</name>
</gene>
<name>A0A9J6GE23_HAELO</name>
<organism evidence="1 2">
    <name type="scientific">Haemaphysalis longicornis</name>
    <name type="common">Bush tick</name>
    <dbReference type="NCBI Taxonomy" id="44386"/>
    <lineage>
        <taxon>Eukaryota</taxon>
        <taxon>Metazoa</taxon>
        <taxon>Ecdysozoa</taxon>
        <taxon>Arthropoda</taxon>
        <taxon>Chelicerata</taxon>
        <taxon>Arachnida</taxon>
        <taxon>Acari</taxon>
        <taxon>Parasitiformes</taxon>
        <taxon>Ixodida</taxon>
        <taxon>Ixodoidea</taxon>
        <taxon>Ixodidae</taxon>
        <taxon>Haemaphysalinae</taxon>
        <taxon>Haemaphysalis</taxon>
    </lineage>
</organism>
<proteinExistence type="predicted"/>
<dbReference type="VEuPathDB" id="VectorBase:HLOH_042252"/>
<evidence type="ECO:0000313" key="1">
    <source>
        <dbReference type="EMBL" id="KAH9373073.1"/>
    </source>
</evidence>
<keyword evidence="2" id="KW-1185">Reference proteome</keyword>
<protein>
    <submittedName>
        <fullName evidence="1">Uncharacterized protein</fullName>
    </submittedName>
</protein>
<dbReference type="EMBL" id="JABSTR010000006">
    <property type="protein sequence ID" value="KAH9373073.1"/>
    <property type="molecule type" value="Genomic_DNA"/>
</dbReference>
<dbReference type="Proteomes" id="UP000821853">
    <property type="component" value="Chromosome 4"/>
</dbReference>
<dbReference type="AlphaFoldDB" id="A0A9J6GE23"/>
<reference evidence="1 2" key="1">
    <citation type="journal article" date="2020" name="Cell">
        <title>Large-Scale Comparative Analyses of Tick Genomes Elucidate Their Genetic Diversity and Vector Capacities.</title>
        <authorList>
            <consortium name="Tick Genome and Microbiome Consortium (TIGMIC)"/>
            <person name="Jia N."/>
            <person name="Wang J."/>
            <person name="Shi W."/>
            <person name="Du L."/>
            <person name="Sun Y."/>
            <person name="Zhan W."/>
            <person name="Jiang J.F."/>
            <person name="Wang Q."/>
            <person name="Zhang B."/>
            <person name="Ji P."/>
            <person name="Bell-Sakyi L."/>
            <person name="Cui X.M."/>
            <person name="Yuan T.T."/>
            <person name="Jiang B.G."/>
            <person name="Yang W.F."/>
            <person name="Lam T.T."/>
            <person name="Chang Q.C."/>
            <person name="Ding S.J."/>
            <person name="Wang X.J."/>
            <person name="Zhu J.G."/>
            <person name="Ruan X.D."/>
            <person name="Zhao L."/>
            <person name="Wei J.T."/>
            <person name="Ye R.Z."/>
            <person name="Que T.C."/>
            <person name="Du C.H."/>
            <person name="Zhou Y.H."/>
            <person name="Cheng J.X."/>
            <person name="Dai P.F."/>
            <person name="Guo W.B."/>
            <person name="Han X.H."/>
            <person name="Huang E.J."/>
            <person name="Li L.F."/>
            <person name="Wei W."/>
            <person name="Gao Y.C."/>
            <person name="Liu J.Z."/>
            <person name="Shao H.Z."/>
            <person name="Wang X."/>
            <person name="Wang C.C."/>
            <person name="Yang T.C."/>
            <person name="Huo Q.B."/>
            <person name="Li W."/>
            <person name="Chen H.Y."/>
            <person name="Chen S.E."/>
            <person name="Zhou L.G."/>
            <person name="Ni X.B."/>
            <person name="Tian J.H."/>
            <person name="Sheng Y."/>
            <person name="Liu T."/>
            <person name="Pan Y.S."/>
            <person name="Xia L.Y."/>
            <person name="Li J."/>
            <person name="Zhao F."/>
            <person name="Cao W.C."/>
        </authorList>
    </citation>
    <scope>NUCLEOTIDE SEQUENCE [LARGE SCALE GENOMIC DNA]</scope>
    <source>
        <strain evidence="1">HaeL-2018</strain>
    </source>
</reference>
<sequence length="106" mass="11412">MKRVAQRSLSWSSCIATSATSNTELRSGHQVGTEILALDGALWPTLTLIVVSYPCDHSSFCGTDGTDVDDRISTYESASAHNRWDATLVLANVIFNLEGPATILLV</sequence>
<dbReference type="OrthoDB" id="10024629at2759"/>
<accession>A0A9J6GE23</accession>
<comment type="caution">
    <text evidence="1">The sequence shown here is derived from an EMBL/GenBank/DDBJ whole genome shotgun (WGS) entry which is preliminary data.</text>
</comment>
<evidence type="ECO:0000313" key="2">
    <source>
        <dbReference type="Proteomes" id="UP000821853"/>
    </source>
</evidence>